<evidence type="ECO:0000256" key="4">
    <source>
        <dbReference type="SAM" id="MobiDB-lite"/>
    </source>
</evidence>
<feature type="compositionally biased region" description="Acidic residues" evidence="4">
    <location>
        <begin position="207"/>
        <end position="254"/>
    </location>
</feature>
<feature type="region of interest" description="Disordered" evidence="4">
    <location>
        <begin position="1"/>
        <end position="70"/>
    </location>
</feature>
<comment type="subcellular location">
    <subcellularLocation>
        <location evidence="1">Nucleus</location>
    </subcellularLocation>
</comment>
<reference evidence="5" key="1">
    <citation type="submission" date="2014-05" db="EMBL/GenBank/DDBJ databases">
        <title>The transcriptome of the halophilic microalga Tetraselmis sp. GSL018 isolated from the Great Salt Lake, Utah.</title>
        <authorList>
            <person name="Jinkerson R.E."/>
            <person name="D'Adamo S."/>
            <person name="Posewitz M.C."/>
        </authorList>
    </citation>
    <scope>NUCLEOTIDE SEQUENCE</scope>
    <source>
        <strain evidence="5">GSL018</strain>
    </source>
</reference>
<dbReference type="GO" id="GO:0006383">
    <property type="term" value="P:transcription by RNA polymerase III"/>
    <property type="evidence" value="ECO:0007669"/>
    <property type="project" value="InterPro"/>
</dbReference>
<evidence type="ECO:0008006" key="6">
    <source>
        <dbReference type="Google" id="ProtNLM"/>
    </source>
</evidence>
<dbReference type="AlphaFoldDB" id="A0A061QY52"/>
<protein>
    <recommendedName>
        <fullName evidence="6">DNA-directed RNA polymerase III subunit</fullName>
    </recommendedName>
</protein>
<evidence type="ECO:0000313" key="5">
    <source>
        <dbReference type="EMBL" id="JAC65592.1"/>
    </source>
</evidence>
<dbReference type="EMBL" id="GBEZ01021135">
    <property type="protein sequence ID" value="JAC65592.1"/>
    <property type="molecule type" value="Transcribed_RNA"/>
</dbReference>
<organism evidence="5">
    <name type="scientific">Tetraselmis sp. GSL018</name>
    <dbReference type="NCBI Taxonomy" id="582737"/>
    <lineage>
        <taxon>Eukaryota</taxon>
        <taxon>Viridiplantae</taxon>
        <taxon>Chlorophyta</taxon>
        <taxon>core chlorophytes</taxon>
        <taxon>Chlorodendrophyceae</taxon>
        <taxon>Chlorodendrales</taxon>
        <taxon>Chlorodendraceae</taxon>
        <taxon>Tetraselmis</taxon>
    </lineage>
</organism>
<dbReference type="PANTHER" id="PTHR15367:SF2">
    <property type="entry name" value="DNA-DIRECTED RNA POLYMERASE III SUBUNIT"/>
    <property type="match status" value="1"/>
</dbReference>
<feature type="non-terminal residue" evidence="5">
    <location>
        <position position="1"/>
    </location>
</feature>
<dbReference type="GO" id="GO:0005666">
    <property type="term" value="C:RNA polymerase III complex"/>
    <property type="evidence" value="ECO:0007669"/>
    <property type="project" value="TreeGrafter"/>
</dbReference>
<evidence type="ECO:0000256" key="1">
    <source>
        <dbReference type="ARBA" id="ARBA00004123"/>
    </source>
</evidence>
<dbReference type="InterPro" id="IPR024661">
    <property type="entry name" value="RNA_pol_III_Rpc31"/>
</dbReference>
<feature type="compositionally biased region" description="Low complexity" evidence="4">
    <location>
        <begin position="57"/>
        <end position="67"/>
    </location>
</feature>
<gene>
    <name evidence="5" type="ORF">TSPGSL018_15696</name>
</gene>
<sequence>KCNLSFKLPVSSTMSGRGGGRGGWRGRGRGAAGGPVARDDEGKPLEVEQSGPPKLYPDLPSLPSKPELSSKDERLLTRRHLLLDYYRSLFSPYYLEFQVSRNESVEEQIRKYNGAQEVKQKPKRPKLTQVLSLEPRYFPAELYSSVQQRQSVKAQSSEAQSAFFRRTAAAEGLSRLDQLAKLESAAGEAGGKTDGPEGESKKGGEAAQEEEEDILEEQDDEEFDEEDDYYQGEAFDDDDGYDDPYDDGDGEAFF</sequence>
<feature type="compositionally biased region" description="Basic and acidic residues" evidence="4">
    <location>
        <begin position="37"/>
        <end position="46"/>
    </location>
</feature>
<keyword evidence="3" id="KW-0539">Nucleus</keyword>
<feature type="compositionally biased region" description="Basic and acidic residues" evidence="4">
    <location>
        <begin position="194"/>
        <end position="204"/>
    </location>
</feature>
<accession>A0A061QY52</accession>
<dbReference type="PANTHER" id="PTHR15367">
    <property type="entry name" value="DNA-DIRECTED RNA POLYMERASE III"/>
    <property type="match status" value="1"/>
</dbReference>
<name>A0A061QY52_9CHLO</name>
<feature type="region of interest" description="Disordered" evidence="4">
    <location>
        <begin position="181"/>
        <end position="254"/>
    </location>
</feature>
<evidence type="ECO:0000256" key="2">
    <source>
        <dbReference type="ARBA" id="ARBA00008352"/>
    </source>
</evidence>
<dbReference type="Pfam" id="PF11705">
    <property type="entry name" value="RNA_pol_3_Rpc31"/>
    <property type="match status" value="1"/>
</dbReference>
<proteinExistence type="inferred from homology"/>
<evidence type="ECO:0000256" key="3">
    <source>
        <dbReference type="ARBA" id="ARBA00023242"/>
    </source>
</evidence>
<feature type="compositionally biased region" description="Gly residues" evidence="4">
    <location>
        <begin position="16"/>
        <end position="33"/>
    </location>
</feature>
<comment type="similarity">
    <text evidence="2">Belongs to the eukaryotic RPC7 RNA polymerase subunit family.</text>
</comment>